<evidence type="ECO:0000256" key="2">
    <source>
        <dbReference type="ARBA" id="ARBA00022694"/>
    </source>
</evidence>
<dbReference type="SUPFAM" id="SSF48371">
    <property type="entry name" value="ARM repeat"/>
    <property type="match status" value="1"/>
</dbReference>
<dbReference type="GO" id="GO:0005829">
    <property type="term" value="C:cytosol"/>
    <property type="evidence" value="ECO:0007669"/>
    <property type="project" value="TreeGrafter"/>
</dbReference>
<evidence type="ECO:0000313" key="9">
    <source>
        <dbReference type="Proteomes" id="UP000472262"/>
    </source>
</evidence>
<evidence type="ECO:0000313" key="8">
    <source>
        <dbReference type="Ensembl" id="ENSSGRP00000072846.1"/>
    </source>
</evidence>
<evidence type="ECO:0000256" key="5">
    <source>
        <dbReference type="SAM" id="MobiDB-lite"/>
    </source>
</evidence>
<evidence type="ECO:0000259" key="7">
    <source>
        <dbReference type="Pfam" id="PF25151"/>
    </source>
</evidence>
<evidence type="ECO:0000256" key="3">
    <source>
        <dbReference type="ARBA" id="ARBA00035625"/>
    </source>
</evidence>
<name>A0A672QAQ4_SINGR</name>
<proteinExistence type="inferred from homology"/>
<protein>
    <recommendedName>
        <fullName evidence="4">tRNA (32-2'-O)-methyltransferase regulator THADA</fullName>
    </recommendedName>
</protein>
<dbReference type="AlphaFoldDB" id="A0A672QAQ4"/>
<dbReference type="InterPro" id="IPR056842">
    <property type="entry name" value="THADA-like_TPR_C"/>
</dbReference>
<keyword evidence="9" id="KW-1185">Reference proteome</keyword>
<dbReference type="InterPro" id="IPR016024">
    <property type="entry name" value="ARM-type_fold"/>
</dbReference>
<reference evidence="8" key="1">
    <citation type="submission" date="2025-08" db="UniProtKB">
        <authorList>
            <consortium name="Ensembl"/>
        </authorList>
    </citation>
    <scope>IDENTIFICATION</scope>
</reference>
<comment type="similarity">
    <text evidence="1">Belongs to the THADA family.</text>
</comment>
<evidence type="ECO:0000256" key="4">
    <source>
        <dbReference type="ARBA" id="ARBA00035698"/>
    </source>
</evidence>
<feature type="domain" description="tRNA (32-2'-O)-methyltransferase regulator THADA-like C-terminal TPR repeats region" evidence="7">
    <location>
        <begin position="290"/>
        <end position="452"/>
    </location>
</feature>
<organism evidence="8 9">
    <name type="scientific">Sinocyclocheilus grahami</name>
    <name type="common">Dianchi golden-line fish</name>
    <name type="synonym">Barbus grahami</name>
    <dbReference type="NCBI Taxonomy" id="75366"/>
    <lineage>
        <taxon>Eukaryota</taxon>
        <taxon>Metazoa</taxon>
        <taxon>Chordata</taxon>
        <taxon>Craniata</taxon>
        <taxon>Vertebrata</taxon>
        <taxon>Euteleostomi</taxon>
        <taxon>Actinopterygii</taxon>
        <taxon>Neopterygii</taxon>
        <taxon>Teleostei</taxon>
        <taxon>Ostariophysi</taxon>
        <taxon>Cypriniformes</taxon>
        <taxon>Cyprinidae</taxon>
        <taxon>Cyprininae</taxon>
        <taxon>Sinocyclocheilus</taxon>
    </lineage>
</organism>
<dbReference type="PANTHER" id="PTHR14387">
    <property type="entry name" value="THADA/DEATH RECEPTOR INTERACTING PROTEIN"/>
    <property type="match status" value="1"/>
</dbReference>
<dbReference type="InterPro" id="IPR051954">
    <property type="entry name" value="tRNA_methyltransferase_THADA"/>
</dbReference>
<reference evidence="8" key="2">
    <citation type="submission" date="2025-09" db="UniProtKB">
        <authorList>
            <consortium name="Ensembl"/>
        </authorList>
    </citation>
    <scope>IDENTIFICATION</scope>
</reference>
<dbReference type="GO" id="GO:0030488">
    <property type="term" value="P:tRNA methylation"/>
    <property type="evidence" value="ECO:0007669"/>
    <property type="project" value="TreeGrafter"/>
</dbReference>
<dbReference type="Pfam" id="PF25151">
    <property type="entry name" value="TPR_Trm732_C"/>
    <property type="match status" value="1"/>
</dbReference>
<feature type="region of interest" description="Disordered" evidence="5">
    <location>
        <begin position="96"/>
        <end position="123"/>
    </location>
</feature>
<evidence type="ECO:0000259" key="6">
    <source>
        <dbReference type="Pfam" id="PF10350"/>
    </source>
</evidence>
<sequence>MVSYKPLSPLYQPSATLLSKTFTTSLVTSLYFKSSVHLFFFFFRLVYSLFKSVKCIYVITVHIVLLSTESSAGLQKILQEIQPRDTNDFFTSARELDPSESDCNGEQKEPENAVHKPQSCNSGGGDGEAYRVTAQMVLVCCWRTMKEVSMLLGHLCQSMPLCCPLTHADGRGVVTEDQVEGVGQYFREQLLQSRHRGAFELAYVGFALLSSEPKSSSCGLLKMTMRSLTALAMPSNDADTESSSVPQVHALNILRALYRDTRLGENIVPFVSDGMQAAILGFTSPVWAVRNSSTLLFSTLITRIFGVKKGKDEHSKKNRMTGREFFTRFPALYPFLLSQLQEAAASVNSDSGQVKLHPSLFLLLLVLGRLYPSPMDGSSSPLGLAPFMPLIIRCGRSAVYRTREMAARALVPFVLVTQVPSTIQTLLEELPQESGPGLQQNHIHGTLLQVLSLLRSYLADTHRPQSGNEQDCDLSSALFPRLWLATRQNPCLVTRGAFLDLLGCLCGCLPVPVSESQLKKLREETLQILMASELVAPQGPDDINLSVPGATQYLQSLAHIAVSVCVESPHLWDCPESAGFQRDLLERLLRCLHYEVRLFVLDQLLRRLQKTEEDSQHRGQGPLPFDLSVSSLTSLAFHETYPGCQAKVRKSRFCIRILYKTLCSCVCFSVELYCAALSLTSQLVLHLAESTPQDVSEAAVVCLSRWGALVMQGCAEDQPAEVKLVSAEVLVKAVHSLLTAPALPLGITHTVALWKSLFTLLQDEDQDVRDGAADFTCYIPAHLHNTGVSTGAVSPPVALEMGVGLLCQLFQMWGQVAAGMVNLIQWLLGDEQSDTRCEESLDLDEEFLFEKGDLNLWAEPLLWARMLHRHLSALVSVTHSPEVSAAELDRLSAIAKSNALAAQRSMKALPALPQFSATIEYAKISLLKERTSLALNLLDTLRSS</sequence>
<feature type="domain" description="DUF2428" evidence="6">
    <location>
        <begin position="101"/>
        <end position="208"/>
    </location>
</feature>
<dbReference type="PANTHER" id="PTHR14387:SF7">
    <property type="entry name" value="THYROID ADENOMA-ASSOCIATED PROTEIN"/>
    <property type="match status" value="1"/>
</dbReference>
<evidence type="ECO:0000256" key="1">
    <source>
        <dbReference type="ARBA" id="ARBA00010409"/>
    </source>
</evidence>
<accession>A0A672QAQ4</accession>
<dbReference type="Ensembl" id="ENSSGRT00000077585.1">
    <property type="protein sequence ID" value="ENSSGRP00000072846.1"/>
    <property type="gene ID" value="ENSSGRG00000037155.1"/>
</dbReference>
<dbReference type="InterPro" id="IPR019442">
    <property type="entry name" value="THADA/TRM732_DUF2428"/>
</dbReference>
<comment type="function">
    <text evidence="3">Together with methyltransferase FTSJ1, methylates the 2'-O-ribose of nucleotides at position 32 of the anticodon loop of substrate tRNAs.</text>
</comment>
<keyword evidence="2" id="KW-0819">tRNA processing</keyword>
<feature type="compositionally biased region" description="Basic and acidic residues" evidence="5">
    <location>
        <begin position="105"/>
        <end position="114"/>
    </location>
</feature>
<dbReference type="Pfam" id="PF10350">
    <property type="entry name" value="DUF2428"/>
    <property type="match status" value="1"/>
</dbReference>
<dbReference type="Proteomes" id="UP000472262">
    <property type="component" value="Unassembled WGS sequence"/>
</dbReference>